<protein>
    <submittedName>
        <fullName evidence="1">Uncharacterized protein</fullName>
    </submittedName>
</protein>
<evidence type="ECO:0000313" key="1">
    <source>
        <dbReference type="EMBL" id="JAH71738.1"/>
    </source>
</evidence>
<sequence>MHQGFFCGGRLAHLLPADIELQTAVAQRSVKAV</sequence>
<accession>A0A0E9V3C7</accession>
<organism evidence="1">
    <name type="scientific">Anguilla anguilla</name>
    <name type="common">European freshwater eel</name>
    <name type="synonym">Muraena anguilla</name>
    <dbReference type="NCBI Taxonomy" id="7936"/>
    <lineage>
        <taxon>Eukaryota</taxon>
        <taxon>Metazoa</taxon>
        <taxon>Chordata</taxon>
        <taxon>Craniata</taxon>
        <taxon>Vertebrata</taxon>
        <taxon>Euteleostomi</taxon>
        <taxon>Actinopterygii</taxon>
        <taxon>Neopterygii</taxon>
        <taxon>Teleostei</taxon>
        <taxon>Anguilliformes</taxon>
        <taxon>Anguillidae</taxon>
        <taxon>Anguilla</taxon>
    </lineage>
</organism>
<proteinExistence type="predicted"/>
<dbReference type="AlphaFoldDB" id="A0A0E9V3C7"/>
<dbReference type="EMBL" id="GBXM01036839">
    <property type="protein sequence ID" value="JAH71738.1"/>
    <property type="molecule type" value="Transcribed_RNA"/>
</dbReference>
<reference evidence="1" key="2">
    <citation type="journal article" date="2015" name="Fish Shellfish Immunol.">
        <title>Early steps in the European eel (Anguilla anguilla)-Vibrio vulnificus interaction in the gills: Role of the RtxA13 toxin.</title>
        <authorList>
            <person name="Callol A."/>
            <person name="Pajuelo D."/>
            <person name="Ebbesson L."/>
            <person name="Teles M."/>
            <person name="MacKenzie S."/>
            <person name="Amaro C."/>
        </authorList>
    </citation>
    <scope>NUCLEOTIDE SEQUENCE</scope>
</reference>
<reference evidence="1" key="1">
    <citation type="submission" date="2014-11" db="EMBL/GenBank/DDBJ databases">
        <authorList>
            <person name="Amaro Gonzalez C."/>
        </authorList>
    </citation>
    <scope>NUCLEOTIDE SEQUENCE</scope>
</reference>
<name>A0A0E9V3C7_ANGAN</name>